<feature type="transmembrane region" description="Helical" evidence="6">
    <location>
        <begin position="386"/>
        <end position="409"/>
    </location>
</feature>
<feature type="transmembrane region" description="Helical" evidence="6">
    <location>
        <begin position="415"/>
        <end position="435"/>
    </location>
</feature>
<dbReference type="InterPro" id="IPR002794">
    <property type="entry name" value="DUF92_TMEM19"/>
</dbReference>
<organism evidence="7 8">
    <name type="scientific">Candidatus Chryseopegocella kryptomonas</name>
    <dbReference type="NCBI Taxonomy" id="1633643"/>
    <lineage>
        <taxon>Bacteria</taxon>
        <taxon>Pseudomonadati</taxon>
        <taxon>Candidatus Kryptoniota</taxon>
        <taxon>Candidatus Chryseopegocella</taxon>
    </lineage>
</organism>
<feature type="transmembrane region" description="Helical" evidence="6">
    <location>
        <begin position="256"/>
        <end position="273"/>
    </location>
</feature>
<evidence type="ECO:0000256" key="6">
    <source>
        <dbReference type="SAM" id="Phobius"/>
    </source>
</evidence>
<dbReference type="EMBL" id="CZVW01000004">
    <property type="protein sequence ID" value="CUS98628.1"/>
    <property type="molecule type" value="Genomic_DNA"/>
</dbReference>
<dbReference type="PANTHER" id="PTHR13353">
    <property type="entry name" value="TRANSMEMBRANE PROTEIN 19"/>
    <property type="match status" value="1"/>
</dbReference>
<dbReference type="GO" id="GO:0016020">
    <property type="term" value="C:membrane"/>
    <property type="evidence" value="ECO:0007669"/>
    <property type="project" value="UniProtKB-SubCell"/>
</dbReference>
<feature type="transmembrane region" description="Helical" evidence="6">
    <location>
        <begin position="113"/>
        <end position="133"/>
    </location>
</feature>
<protein>
    <submittedName>
        <fullName evidence="7">TIGR00297 family protein</fullName>
    </submittedName>
</protein>
<keyword evidence="8" id="KW-1185">Reference proteome</keyword>
<reference evidence="8" key="1">
    <citation type="submission" date="2015-11" db="EMBL/GenBank/DDBJ databases">
        <authorList>
            <person name="Varghese N."/>
        </authorList>
    </citation>
    <scope>NUCLEOTIDE SEQUENCE [LARGE SCALE GENOMIC DNA]</scope>
    <source>
        <strain evidence="8">JGI-23</strain>
    </source>
</reference>
<feature type="transmembrane region" description="Helical" evidence="6">
    <location>
        <begin position="279"/>
        <end position="296"/>
    </location>
</feature>
<gene>
    <name evidence="7" type="ORF">JGI23_00520</name>
</gene>
<dbReference type="RefSeq" id="WP_092348033.1">
    <property type="nucleotide sequence ID" value="NZ_CZVW01000004.1"/>
</dbReference>
<feature type="transmembrane region" description="Helical" evidence="6">
    <location>
        <begin position="316"/>
        <end position="336"/>
    </location>
</feature>
<evidence type="ECO:0000313" key="7">
    <source>
        <dbReference type="EMBL" id="CUS98628.1"/>
    </source>
</evidence>
<evidence type="ECO:0000256" key="1">
    <source>
        <dbReference type="ARBA" id="ARBA00004141"/>
    </source>
</evidence>
<evidence type="ECO:0000256" key="3">
    <source>
        <dbReference type="ARBA" id="ARBA00022692"/>
    </source>
</evidence>
<feature type="transmembrane region" description="Helical" evidence="6">
    <location>
        <begin position="189"/>
        <end position="207"/>
    </location>
</feature>
<comment type="subcellular location">
    <subcellularLocation>
        <location evidence="1">Membrane</location>
        <topology evidence="1">Multi-pass membrane protein</topology>
    </subcellularLocation>
</comment>
<dbReference type="PANTHER" id="PTHR13353:SF5">
    <property type="entry name" value="TRANSMEMBRANE PROTEIN 19"/>
    <property type="match status" value="1"/>
</dbReference>
<evidence type="ECO:0000256" key="2">
    <source>
        <dbReference type="ARBA" id="ARBA00009012"/>
    </source>
</evidence>
<keyword evidence="4 6" id="KW-1133">Transmembrane helix</keyword>
<feature type="transmembrane region" description="Helical" evidence="6">
    <location>
        <begin position="90"/>
        <end position="107"/>
    </location>
</feature>
<feature type="transmembrane region" description="Helical" evidence="6">
    <location>
        <begin position="154"/>
        <end position="177"/>
    </location>
</feature>
<dbReference type="Proteomes" id="UP000199197">
    <property type="component" value="Unassembled WGS sequence"/>
</dbReference>
<dbReference type="AlphaFoldDB" id="A0A0P1MSH7"/>
<feature type="transmembrane region" description="Helical" evidence="6">
    <location>
        <begin position="473"/>
        <end position="491"/>
    </location>
</feature>
<feature type="transmembrane region" description="Helical" evidence="6">
    <location>
        <begin position="236"/>
        <end position="251"/>
    </location>
</feature>
<feature type="transmembrane region" description="Helical" evidence="6">
    <location>
        <begin position="6"/>
        <end position="24"/>
    </location>
</feature>
<proteinExistence type="inferred from homology"/>
<accession>A0A0P1MSH7</accession>
<keyword evidence="5 6" id="KW-0472">Membrane</keyword>
<dbReference type="Pfam" id="PF01940">
    <property type="entry name" value="DUF92"/>
    <property type="match status" value="1"/>
</dbReference>
<name>A0A0P1MSH7_9BACT</name>
<dbReference type="OrthoDB" id="9770047at2"/>
<evidence type="ECO:0000256" key="4">
    <source>
        <dbReference type="ARBA" id="ARBA00022989"/>
    </source>
</evidence>
<evidence type="ECO:0000313" key="8">
    <source>
        <dbReference type="Proteomes" id="UP000199197"/>
    </source>
</evidence>
<comment type="similarity">
    <text evidence="2">Belongs to the TMEM19 family.</text>
</comment>
<sequence length="492" mass="54007">MDWVYAVLLVLSIFGVIGVSEILRKIFRFDPEVTRKVIHISVGVAVFPAPLIFSSSIPVIAVAIFFIVVNFLSLRVKLFKGMDSVARQTYGTVYYPLAFLILVISFWRNYPALISISMVILAIGDAVAAIVGASVKSPKVYNLTGDKKSLQGSVAMFVSSFLIVFVSLIFMSASKLWWSDVLNLSVDKIFLISFLTALFVAVVEGLGSYGFDNLFVPLASAFMLHALVIADKLNQFLFAFLLAFLIAVISYKLRFLSLNGSVGTFVLAVVIFGVGGWKWTVPILAFFVLSSLISKIGKERRKKFDLIFEKSSTRDIYQVFANGGIAGVVALIYHFYPSEIFYYVYLATVSSATFDTWATEIGTLLLSKPRLITNLKQVEPGTSGGVSIKGTFGGIIGSIVIFASATFWIKWELVKLLIVVVAGLIGSFVDSFLGATLQAQYKCKVCGKITEKKLHCDGFAELIRGKRWLNNDFVNFVCTSSGAFAGLILMVI</sequence>
<keyword evidence="3 6" id="KW-0812">Transmembrane</keyword>
<evidence type="ECO:0000256" key="5">
    <source>
        <dbReference type="ARBA" id="ARBA00023136"/>
    </source>
</evidence>